<name>A0ABW8YJ33_9SPHN</name>
<evidence type="ECO:0000313" key="1">
    <source>
        <dbReference type="EMBL" id="MFL9840284.1"/>
    </source>
</evidence>
<proteinExistence type="predicted"/>
<dbReference type="NCBIfam" id="TIGR02466">
    <property type="entry name" value="TIGR02466 family protein"/>
    <property type="match status" value="1"/>
</dbReference>
<dbReference type="Pfam" id="PF13759">
    <property type="entry name" value="2OG-FeII_Oxy_5"/>
    <property type="match status" value="1"/>
</dbReference>
<dbReference type="EMBL" id="JBELQC010000001">
    <property type="protein sequence ID" value="MFL9840284.1"/>
    <property type="molecule type" value="Genomic_DNA"/>
</dbReference>
<dbReference type="Gene3D" id="2.60.120.620">
    <property type="entry name" value="q2cbj1_9rhob like domain"/>
    <property type="match status" value="1"/>
</dbReference>
<accession>A0ABW8YJ33</accession>
<dbReference type="RefSeq" id="WP_408077228.1">
    <property type="nucleotide sequence ID" value="NZ_JBELQC010000001.1"/>
</dbReference>
<sequence length="220" mass="23952">MAEPASSDMLRMRAGRLGLFETPVMHASLADPEAIAPALEAAIRTRMAQDQGIKRSNLGGWHSRTDMRKWGGTAAARLADAAIRLAKRASHFEDRDPASVHWSTRMWANVSPPGALNMSHAHPGVLWAAVYYVDMGAAPGDGDVGGELYLEDPRFPMNLMTFPGFRAIGADGQPQSHEFVVPAGRGDLVLFPGYLRHGVRPHRGSRDRISIAMNIYAKEA</sequence>
<reference evidence="1 2" key="1">
    <citation type="submission" date="2024-06" db="EMBL/GenBank/DDBJ databases">
        <authorList>
            <person name="Kaempfer P."/>
            <person name="Viver T."/>
        </authorList>
    </citation>
    <scope>NUCLEOTIDE SEQUENCE [LARGE SCALE GENOMIC DNA]</scope>
    <source>
        <strain evidence="1 2">ST-64</strain>
    </source>
</reference>
<gene>
    <name evidence="1" type="ORF">ABS767_04850</name>
</gene>
<protein>
    <submittedName>
        <fullName evidence="1">TIGR02466 family protein</fullName>
    </submittedName>
</protein>
<dbReference type="InterPro" id="IPR012668">
    <property type="entry name" value="CHP02466"/>
</dbReference>
<organism evidence="1 2">
    <name type="scientific">Sphingomonas plantiphila</name>
    <dbReference type="NCBI Taxonomy" id="3163295"/>
    <lineage>
        <taxon>Bacteria</taxon>
        <taxon>Pseudomonadati</taxon>
        <taxon>Pseudomonadota</taxon>
        <taxon>Alphaproteobacteria</taxon>
        <taxon>Sphingomonadales</taxon>
        <taxon>Sphingomonadaceae</taxon>
        <taxon>Sphingomonas</taxon>
    </lineage>
</organism>
<keyword evidence="2" id="KW-1185">Reference proteome</keyword>
<evidence type="ECO:0000313" key="2">
    <source>
        <dbReference type="Proteomes" id="UP001629244"/>
    </source>
</evidence>
<comment type="caution">
    <text evidence="1">The sequence shown here is derived from an EMBL/GenBank/DDBJ whole genome shotgun (WGS) entry which is preliminary data.</text>
</comment>
<dbReference type="SUPFAM" id="SSF51197">
    <property type="entry name" value="Clavaminate synthase-like"/>
    <property type="match status" value="1"/>
</dbReference>
<dbReference type="Proteomes" id="UP001629244">
    <property type="component" value="Unassembled WGS sequence"/>
</dbReference>